<dbReference type="PANTHER" id="PTHR42776">
    <property type="entry name" value="SERINE PEPTIDASE S9 FAMILY MEMBER"/>
    <property type="match status" value="1"/>
</dbReference>
<dbReference type="Pfam" id="PF00326">
    <property type="entry name" value="Peptidase_S9"/>
    <property type="match status" value="1"/>
</dbReference>
<dbReference type="SUPFAM" id="SSF53474">
    <property type="entry name" value="alpha/beta-Hydrolases"/>
    <property type="match status" value="1"/>
</dbReference>
<evidence type="ECO:0000256" key="2">
    <source>
        <dbReference type="SAM" id="MobiDB-lite"/>
    </source>
</evidence>
<dbReference type="GO" id="GO:0006508">
    <property type="term" value="P:proteolysis"/>
    <property type="evidence" value="ECO:0007669"/>
    <property type="project" value="InterPro"/>
</dbReference>
<dbReference type="PANTHER" id="PTHR42776:SF4">
    <property type="entry name" value="ACYLAMINO-ACID-RELEASING ENZYME"/>
    <property type="match status" value="1"/>
</dbReference>
<feature type="domain" description="Peptidase S9 prolyl oligopeptidase catalytic" evidence="3">
    <location>
        <begin position="912"/>
        <end position="1117"/>
    </location>
</feature>
<dbReference type="OrthoDB" id="416344at2759"/>
<sequence>MVGHNNTIKRVPPFMKELEDIYNICYSGLNKIDKCIFVKKIKRRINIHEIDMYQLCILHYQLCNKEKIYKMSYVQEDMDISNCFFDRGETKIYFSKDGNIGCLFNTNEKKLRIELFKNVSDNGNFFFTCMNSILINDLHKKFFIYESFCSFNTNNTLLIYSAENKDQRLKKEKNSLQEKDLDAWDKLNNGIYVETFGEQFNCNSFYLYLYNLLENNIKYITVKDVTSCYYSPQFIDENSFVCLSYRTTPYRLGIYAFNIRPNDLYLCTLNEADLKICDDRNKYKSNNSNNSNNNNNNNDNNKAYVRCAYTKISSKNFKHTASPYIIKHEDTVYVACLVVFSKNQECKQHITEYNLVLIKLNKQETKSTSFLQDHEKENVKEKAHQNGNINININSNNNSNSNSNGNDVHPNKVQEKKDENLLVNKNNSTTYHPNESNEKRNSLTNDYENTNYSYEDNYVHNDDNDIYINGYLKKFQNENTNEENNNKREYSYDTNKQYDEDTCYDTLSDVHKQYTCGDEDDLNNGYHNNNNNNKLKEEDGCTYHMHEHKDDVCNYTKVQTEILIKEGNYTTYFRGLYTNEIKGCCYPYIFLNTILYCSKIVVAVHMFTKKIYRILISNIYHEDDFNTSIEILTMKNDNILISIRNMLLNDVLAYCIFNEKNIHGDYIYLINLKSYNLDFHKYESLQDGNICTKHAKNSCDGKHNNICDGKHNKICDGKHNNNICDGKHNNICDGKHNNNICDGKHNNICDGKHNNICDGKHNNICDGKHNNICDGKHNNNICDGKHNNVCDGNHNNNNNNNCDGHVSMQKSNTCKNHKGSILYLSLNDNSKKLFMLLNEMVTSLFQDKHPYIRRKDAHFNLLYENENSFLYDIQEKNFSLSNFNLFNKKKLRNLILYIHGGPYSITLNEYKNIFIYFAASGFDVLCVNYIGSLSFSDKLNILSGHINSIEIDDIINIFKDFVNYFGDYENIYLYGGSYGAFASCSLLTKYNSLFKSACIINGVYEWILSTYSSDVPDFFLNITRNKFSEYDYNLSKEDYEQLYDMSPINFAHNISSPILIISSKDDKRVSYHNSIALYNKLRALKKKCKLFLFQNTNHSIDNYSYDETMLLNIILWFYDYDDKRKK</sequence>
<dbReference type="VEuPathDB" id="PlasmoDB:PRCDC_0320800"/>
<dbReference type="FunFam" id="3.40.50.1820:FF:000239">
    <property type="entry name" value="Peptidase, putative"/>
    <property type="match status" value="1"/>
</dbReference>
<accession>A0A2P9D4L8</accession>
<dbReference type="AlphaFoldDB" id="A0A2P9D4L8"/>
<evidence type="ECO:0000313" key="4">
    <source>
        <dbReference type="EMBL" id="SOV75978.1"/>
    </source>
</evidence>
<organism evidence="4 5">
    <name type="scientific">Plasmodium reichenowi</name>
    <dbReference type="NCBI Taxonomy" id="5854"/>
    <lineage>
        <taxon>Eukaryota</taxon>
        <taxon>Sar</taxon>
        <taxon>Alveolata</taxon>
        <taxon>Apicomplexa</taxon>
        <taxon>Aconoidasida</taxon>
        <taxon>Haemosporida</taxon>
        <taxon>Plasmodiidae</taxon>
        <taxon>Plasmodium</taxon>
        <taxon>Plasmodium (Laverania)</taxon>
    </lineage>
</organism>
<dbReference type="EMBL" id="LT969566">
    <property type="protein sequence ID" value="SOV75978.1"/>
    <property type="molecule type" value="Genomic_DNA"/>
</dbReference>
<keyword evidence="1" id="KW-0378">Hydrolase</keyword>
<dbReference type="InterPro" id="IPR001375">
    <property type="entry name" value="Peptidase_S9_cat"/>
</dbReference>
<feature type="compositionally biased region" description="Basic and acidic residues" evidence="2">
    <location>
        <begin position="409"/>
        <end position="420"/>
    </location>
</feature>
<dbReference type="VEuPathDB" id="PlasmoDB:PRG01_0325000"/>
<name>A0A2P9D4L8_PLARE</name>
<dbReference type="Proteomes" id="UP000240500">
    <property type="component" value="Chromosome 3"/>
</dbReference>
<feature type="compositionally biased region" description="Polar residues" evidence="2">
    <location>
        <begin position="423"/>
        <end position="434"/>
    </location>
</feature>
<reference evidence="4 5" key="1">
    <citation type="submission" date="2016-09" db="EMBL/GenBank/DDBJ databases">
        <authorList>
            <consortium name="Pathogen Informatics"/>
        </authorList>
    </citation>
    <scope>NUCLEOTIDE SEQUENCE [LARGE SCALE GENOMIC DNA]</scope>
</reference>
<dbReference type="InterPro" id="IPR029058">
    <property type="entry name" value="AB_hydrolase_fold"/>
</dbReference>
<dbReference type="Gene3D" id="3.40.50.1820">
    <property type="entry name" value="alpha/beta hydrolase"/>
    <property type="match status" value="1"/>
</dbReference>
<evidence type="ECO:0000259" key="3">
    <source>
        <dbReference type="Pfam" id="PF00326"/>
    </source>
</evidence>
<dbReference type="GO" id="GO:0004252">
    <property type="term" value="F:serine-type endopeptidase activity"/>
    <property type="evidence" value="ECO:0007669"/>
    <property type="project" value="TreeGrafter"/>
</dbReference>
<evidence type="ECO:0000256" key="1">
    <source>
        <dbReference type="ARBA" id="ARBA00022801"/>
    </source>
</evidence>
<proteinExistence type="predicted"/>
<protein>
    <submittedName>
        <fullName evidence="4">Peptidase, putative</fullName>
    </submittedName>
</protein>
<feature type="region of interest" description="Disordered" evidence="2">
    <location>
        <begin position="379"/>
        <end position="446"/>
    </location>
</feature>
<evidence type="ECO:0000313" key="5">
    <source>
        <dbReference type="Proteomes" id="UP000240500"/>
    </source>
</evidence>
<feature type="compositionally biased region" description="Low complexity" evidence="2">
    <location>
        <begin position="386"/>
        <end position="406"/>
    </location>
</feature>
<gene>
    <name evidence="4" type="ORF">PRG01_0325000</name>
</gene>